<sequence length="97" mass="11038">MYDCLHHEESTPRLHGPAHAPRHRRWLRLSGQCDLVSQAARHFAALGFAHERLSDGSLLVYDLSVHTALALQQEWPQLIGHYETPLRCLNTTASKMN</sequence>
<proteinExistence type="predicted"/>
<protein>
    <submittedName>
        <fullName evidence="1">Uncharacterized protein</fullName>
    </submittedName>
</protein>
<organism evidence="1 2">
    <name type="scientific">Andreprevotia lacus DSM 23236</name>
    <dbReference type="NCBI Taxonomy" id="1121001"/>
    <lineage>
        <taxon>Bacteria</taxon>
        <taxon>Pseudomonadati</taxon>
        <taxon>Pseudomonadota</taxon>
        <taxon>Betaproteobacteria</taxon>
        <taxon>Neisseriales</taxon>
        <taxon>Chitinibacteraceae</taxon>
        <taxon>Andreprevotia</taxon>
    </lineage>
</organism>
<dbReference type="RefSeq" id="WP_084091260.1">
    <property type="nucleotide sequence ID" value="NZ_FWXD01000015.1"/>
</dbReference>
<reference evidence="1 2" key="1">
    <citation type="submission" date="2017-04" db="EMBL/GenBank/DDBJ databases">
        <authorList>
            <person name="Afonso C.L."/>
            <person name="Miller P.J."/>
            <person name="Scott M.A."/>
            <person name="Spackman E."/>
            <person name="Goraichik I."/>
            <person name="Dimitrov K.M."/>
            <person name="Suarez D.L."/>
            <person name="Swayne D.E."/>
        </authorList>
    </citation>
    <scope>NUCLEOTIDE SEQUENCE [LARGE SCALE GENOMIC DNA]</scope>
    <source>
        <strain evidence="1 2">DSM 23236</strain>
    </source>
</reference>
<dbReference type="Proteomes" id="UP000192761">
    <property type="component" value="Unassembled WGS sequence"/>
</dbReference>
<evidence type="ECO:0000313" key="1">
    <source>
        <dbReference type="EMBL" id="SMC26860.1"/>
    </source>
</evidence>
<gene>
    <name evidence="1" type="ORF">SAMN02745857_02622</name>
</gene>
<name>A0A1W1XSA8_9NEIS</name>
<accession>A0A1W1XSA8</accession>
<dbReference type="OrthoDB" id="8591069at2"/>
<keyword evidence="2" id="KW-1185">Reference proteome</keyword>
<dbReference type="EMBL" id="FWXD01000015">
    <property type="protein sequence ID" value="SMC26860.1"/>
    <property type="molecule type" value="Genomic_DNA"/>
</dbReference>
<evidence type="ECO:0000313" key="2">
    <source>
        <dbReference type="Proteomes" id="UP000192761"/>
    </source>
</evidence>
<dbReference type="AlphaFoldDB" id="A0A1W1XSA8"/>